<dbReference type="SUPFAM" id="SSF47781">
    <property type="entry name" value="RuvA domain 2-like"/>
    <property type="match status" value="1"/>
</dbReference>
<dbReference type="Gene3D" id="1.10.150.280">
    <property type="entry name" value="AF1531-like domain"/>
    <property type="match status" value="1"/>
</dbReference>
<feature type="region of interest" description="Disordered" evidence="1">
    <location>
        <begin position="44"/>
        <end position="68"/>
    </location>
</feature>
<feature type="compositionally biased region" description="Basic and acidic residues" evidence="1">
    <location>
        <begin position="45"/>
        <end position="65"/>
    </location>
</feature>
<dbReference type="GO" id="GO:0015627">
    <property type="term" value="C:type II protein secretion system complex"/>
    <property type="evidence" value="ECO:0007669"/>
    <property type="project" value="TreeGrafter"/>
</dbReference>
<dbReference type="NCBIfam" id="TIGR00426">
    <property type="entry name" value="competence protein ComEA helix-hairpin-helix repeat region"/>
    <property type="match status" value="1"/>
</dbReference>
<dbReference type="InterPro" id="IPR003583">
    <property type="entry name" value="Hlx-hairpin-Hlx_DNA-bd_motif"/>
</dbReference>
<dbReference type="SMART" id="SM00278">
    <property type="entry name" value="HhH1"/>
    <property type="match status" value="2"/>
</dbReference>
<dbReference type="InterPro" id="IPR010994">
    <property type="entry name" value="RuvA_2-like"/>
</dbReference>
<feature type="domain" description="Helix-hairpin-helix DNA-binding motif class 1" evidence="2">
    <location>
        <begin position="192"/>
        <end position="211"/>
    </location>
</feature>
<dbReference type="GO" id="GO:0006281">
    <property type="term" value="P:DNA repair"/>
    <property type="evidence" value="ECO:0007669"/>
    <property type="project" value="InterPro"/>
</dbReference>
<dbReference type="Proteomes" id="UP000241209">
    <property type="component" value="Unassembled WGS sequence"/>
</dbReference>
<dbReference type="GO" id="GO:0003677">
    <property type="term" value="F:DNA binding"/>
    <property type="evidence" value="ECO:0007669"/>
    <property type="project" value="InterPro"/>
</dbReference>
<dbReference type="RefSeq" id="WP_107556798.1">
    <property type="nucleotide sequence ID" value="NZ_PZFK01000006.1"/>
</dbReference>
<dbReference type="AlphaFoldDB" id="A0A2T4PVA7"/>
<dbReference type="PANTHER" id="PTHR21180:SF32">
    <property type="entry name" value="ENDONUCLEASE_EXONUCLEASE_PHOSPHATASE FAMILY DOMAIN-CONTAINING PROTEIN 1"/>
    <property type="match status" value="1"/>
</dbReference>
<organism evidence="3 4">
    <name type="scientific">Mammaliicoccus vitulinus</name>
    <dbReference type="NCBI Taxonomy" id="71237"/>
    <lineage>
        <taxon>Bacteria</taxon>
        <taxon>Bacillati</taxon>
        <taxon>Bacillota</taxon>
        <taxon>Bacilli</taxon>
        <taxon>Bacillales</taxon>
        <taxon>Staphylococcaceae</taxon>
        <taxon>Mammaliicoccus</taxon>
    </lineage>
</organism>
<dbReference type="STRING" id="1167632.GCA_000286335_00117"/>
<gene>
    <name evidence="3" type="ORF">BU072_04190</name>
</gene>
<sequence>MNNLMRLKEWLMNHYQLVLIAVIALFVIFKFQFIGADSEQSNIEEDTRKEITQEASQDKDVKSEMTKSTQDININKSVTVDVKSAVNFPNTYNMKSSDRVNDVLKKAQTKNDADLSQINLSEKLKDQMYIYVPVKGEKVLKHSTNQSSDNKVEVNINTGDKAEIEKLPGIGPSKAEAILQYRETKGEFKKIEDLKNVKGFGEKTIESLRDYIVLN</sequence>
<dbReference type="Pfam" id="PF12836">
    <property type="entry name" value="HHH_3"/>
    <property type="match status" value="1"/>
</dbReference>
<evidence type="ECO:0000313" key="4">
    <source>
        <dbReference type="Proteomes" id="UP000241209"/>
    </source>
</evidence>
<evidence type="ECO:0000259" key="2">
    <source>
        <dbReference type="SMART" id="SM00278"/>
    </source>
</evidence>
<reference evidence="3 4" key="1">
    <citation type="journal article" date="2016" name="Front. Microbiol.">
        <title>Comprehensive Phylogenetic Analysis of Bovine Non-aureus Staphylococci Species Based on Whole-Genome Sequencing.</title>
        <authorList>
            <person name="Naushad S."/>
            <person name="Barkema H.W."/>
            <person name="Luby C."/>
            <person name="Condas L.A."/>
            <person name="Nobrega D.B."/>
            <person name="Carson D.A."/>
            <person name="De Buck J."/>
        </authorList>
    </citation>
    <scope>NUCLEOTIDE SEQUENCE [LARGE SCALE GENOMIC DNA]</scope>
    <source>
        <strain evidence="3 4">SNUC 2204</strain>
    </source>
</reference>
<dbReference type="EMBL" id="PZFK01000006">
    <property type="protein sequence ID" value="PTI30360.1"/>
    <property type="molecule type" value="Genomic_DNA"/>
</dbReference>
<accession>A0A2T4PVA7</accession>
<dbReference type="GO" id="GO:0015628">
    <property type="term" value="P:protein secretion by the type II secretion system"/>
    <property type="evidence" value="ECO:0007669"/>
    <property type="project" value="TreeGrafter"/>
</dbReference>
<dbReference type="InterPro" id="IPR051675">
    <property type="entry name" value="Endo/Exo/Phosphatase_dom_1"/>
</dbReference>
<comment type="caution">
    <text evidence="3">The sequence shown here is derived from an EMBL/GenBank/DDBJ whole genome shotgun (WGS) entry which is preliminary data.</text>
</comment>
<evidence type="ECO:0000313" key="3">
    <source>
        <dbReference type="EMBL" id="PTI30360.1"/>
    </source>
</evidence>
<dbReference type="PANTHER" id="PTHR21180">
    <property type="entry name" value="ENDONUCLEASE/EXONUCLEASE/PHOSPHATASE FAMILY DOMAIN-CONTAINING PROTEIN 1"/>
    <property type="match status" value="1"/>
</dbReference>
<name>A0A2T4PVA7_9STAP</name>
<evidence type="ECO:0000256" key="1">
    <source>
        <dbReference type="SAM" id="MobiDB-lite"/>
    </source>
</evidence>
<protein>
    <recommendedName>
        <fullName evidence="2">Helix-hairpin-helix DNA-binding motif class 1 domain-containing protein</fullName>
    </recommendedName>
</protein>
<dbReference type="InterPro" id="IPR004509">
    <property type="entry name" value="Competence_ComEA_HhH"/>
</dbReference>
<proteinExistence type="predicted"/>
<feature type="domain" description="Helix-hairpin-helix DNA-binding motif class 1" evidence="2">
    <location>
        <begin position="162"/>
        <end position="181"/>
    </location>
</feature>